<sequence>MSESSSRTYSSVWAHFTIVEEKAQCNYCFKAYKQTGGSVQTRKPLITDIRYQSGLSDIRFEI</sequence>
<evidence type="ECO:0000256" key="1">
    <source>
        <dbReference type="ARBA" id="ARBA00022723"/>
    </source>
</evidence>
<dbReference type="VEuPathDB" id="FungiDB:RhiirA1_473891"/>
<feature type="domain" description="BED-type" evidence="4">
    <location>
        <begin position="10"/>
        <end position="37"/>
    </location>
</feature>
<dbReference type="GO" id="GO:0003677">
    <property type="term" value="F:DNA binding"/>
    <property type="evidence" value="ECO:0007669"/>
    <property type="project" value="InterPro"/>
</dbReference>
<reference evidence="5 6" key="2">
    <citation type="submission" date="2017-10" db="EMBL/GenBank/DDBJ databases">
        <title>Genome analyses suggest a sexual origin of heterokaryosis in a supposedly ancient asexual fungus.</title>
        <authorList>
            <person name="Corradi N."/>
            <person name="Sedzielewska K."/>
            <person name="Noel J."/>
            <person name="Charron P."/>
            <person name="Farinelli L."/>
            <person name="Marton T."/>
            <person name="Kruger M."/>
            <person name="Pelin A."/>
            <person name="Brachmann A."/>
            <person name="Corradi N."/>
        </authorList>
    </citation>
    <scope>NUCLEOTIDE SEQUENCE [LARGE SCALE GENOMIC DNA]</scope>
    <source>
        <strain evidence="5 6">A1</strain>
    </source>
</reference>
<evidence type="ECO:0000256" key="2">
    <source>
        <dbReference type="ARBA" id="ARBA00022771"/>
    </source>
</evidence>
<keyword evidence="2" id="KW-0863">Zinc-finger</keyword>
<accession>A0A2N0QZM6</accession>
<gene>
    <name evidence="5" type="ORF">RhiirA1_473891</name>
</gene>
<name>A0A2N0QZM6_9GLOM</name>
<dbReference type="Pfam" id="PF02892">
    <property type="entry name" value="zf-BED"/>
    <property type="match status" value="1"/>
</dbReference>
<evidence type="ECO:0000259" key="4">
    <source>
        <dbReference type="Pfam" id="PF02892"/>
    </source>
</evidence>
<dbReference type="AlphaFoldDB" id="A0A2N0QZM6"/>
<dbReference type="Proteomes" id="UP000232688">
    <property type="component" value="Unassembled WGS sequence"/>
</dbReference>
<proteinExistence type="predicted"/>
<evidence type="ECO:0000313" key="5">
    <source>
        <dbReference type="EMBL" id="PKC56504.1"/>
    </source>
</evidence>
<dbReference type="InterPro" id="IPR003656">
    <property type="entry name" value="Znf_BED"/>
</dbReference>
<protein>
    <recommendedName>
        <fullName evidence="4">BED-type domain-containing protein</fullName>
    </recommendedName>
</protein>
<evidence type="ECO:0000256" key="3">
    <source>
        <dbReference type="ARBA" id="ARBA00022833"/>
    </source>
</evidence>
<keyword evidence="1" id="KW-0479">Metal-binding</keyword>
<keyword evidence="3" id="KW-0862">Zinc</keyword>
<comment type="caution">
    <text evidence="5">The sequence shown here is derived from an EMBL/GenBank/DDBJ whole genome shotgun (WGS) entry which is preliminary data.</text>
</comment>
<organism evidence="5 6">
    <name type="scientific">Rhizophagus irregularis</name>
    <dbReference type="NCBI Taxonomy" id="588596"/>
    <lineage>
        <taxon>Eukaryota</taxon>
        <taxon>Fungi</taxon>
        <taxon>Fungi incertae sedis</taxon>
        <taxon>Mucoromycota</taxon>
        <taxon>Glomeromycotina</taxon>
        <taxon>Glomeromycetes</taxon>
        <taxon>Glomerales</taxon>
        <taxon>Glomeraceae</taxon>
        <taxon>Rhizophagus</taxon>
    </lineage>
</organism>
<dbReference type="EMBL" id="LLXH01002121">
    <property type="protein sequence ID" value="PKC56504.1"/>
    <property type="molecule type" value="Genomic_DNA"/>
</dbReference>
<evidence type="ECO:0000313" key="6">
    <source>
        <dbReference type="Proteomes" id="UP000232688"/>
    </source>
</evidence>
<dbReference type="GO" id="GO:0008270">
    <property type="term" value="F:zinc ion binding"/>
    <property type="evidence" value="ECO:0007669"/>
    <property type="project" value="UniProtKB-KW"/>
</dbReference>
<reference evidence="5 6" key="1">
    <citation type="submission" date="2017-10" db="EMBL/GenBank/DDBJ databases">
        <title>Extensive intraspecific genome diversity in a model arbuscular mycorrhizal fungus.</title>
        <authorList>
            <person name="Chen E.C.H."/>
            <person name="Morin E."/>
            <person name="Baudet D."/>
            <person name="Noel J."/>
            <person name="Ndikumana S."/>
            <person name="Charron P."/>
            <person name="St-Onge C."/>
            <person name="Giorgi J."/>
            <person name="Grigoriev I.V."/>
            <person name="Roux C."/>
            <person name="Martin F.M."/>
            <person name="Corradi N."/>
        </authorList>
    </citation>
    <scope>NUCLEOTIDE SEQUENCE [LARGE SCALE GENOMIC DNA]</scope>
    <source>
        <strain evidence="5 6">A1</strain>
    </source>
</reference>
<dbReference type="VEuPathDB" id="FungiDB:RhiirFUN_020259"/>